<feature type="transmembrane region" description="Helical" evidence="1">
    <location>
        <begin position="284"/>
        <end position="309"/>
    </location>
</feature>
<feature type="transmembrane region" description="Helical" evidence="1">
    <location>
        <begin position="899"/>
        <end position="921"/>
    </location>
</feature>
<feature type="transmembrane region" description="Helical" evidence="1">
    <location>
        <begin position="767"/>
        <end position="790"/>
    </location>
</feature>
<dbReference type="PANTHER" id="PTHR38434:SF1">
    <property type="entry name" value="BLL2549 PROTEIN"/>
    <property type="match status" value="1"/>
</dbReference>
<dbReference type="AlphaFoldDB" id="Q1LMS1"/>
<dbReference type="Proteomes" id="UP000002429">
    <property type="component" value="Chromosome"/>
</dbReference>
<feature type="transmembrane region" description="Helical" evidence="1">
    <location>
        <begin position="353"/>
        <end position="372"/>
    </location>
</feature>
<keyword evidence="1" id="KW-0472">Membrane</keyword>
<keyword evidence="3" id="KW-1185">Reference proteome</keyword>
<reference evidence="3" key="1">
    <citation type="journal article" date="2010" name="PLoS ONE">
        <title>The complete genome sequence of Cupriavidus metallidurans strain CH34, a master survivalist in harsh and anthropogenic environments.</title>
        <authorList>
            <person name="Janssen P.J."/>
            <person name="Van Houdt R."/>
            <person name="Moors H."/>
            <person name="Monsieurs P."/>
            <person name="Morin N."/>
            <person name="Michaux A."/>
            <person name="Benotmane M.A."/>
            <person name="Leys N."/>
            <person name="Vallaeys T."/>
            <person name="Lapidus A."/>
            <person name="Monchy S."/>
            <person name="Medigue C."/>
            <person name="Taghavi S."/>
            <person name="McCorkle S."/>
            <person name="Dunn J."/>
            <person name="van der Lelie D."/>
            <person name="Mergeay M."/>
        </authorList>
    </citation>
    <scope>NUCLEOTIDE SEQUENCE [LARGE SCALE GENOMIC DNA]</scope>
    <source>
        <strain evidence="3">ATCC 43123 / DSM 2839 / NBRC 102507 / CH34</strain>
    </source>
</reference>
<feature type="transmembrane region" description="Helical" evidence="1">
    <location>
        <begin position="941"/>
        <end position="959"/>
    </location>
</feature>
<feature type="transmembrane region" description="Helical" evidence="1">
    <location>
        <begin position="438"/>
        <end position="458"/>
    </location>
</feature>
<feature type="transmembrane region" description="Helical" evidence="1">
    <location>
        <begin position="646"/>
        <end position="667"/>
    </location>
</feature>
<feature type="transmembrane region" description="Helical" evidence="1">
    <location>
        <begin position="225"/>
        <end position="245"/>
    </location>
</feature>
<dbReference type="EMBL" id="CP000352">
    <property type="protein sequence ID" value="ABF08555.1"/>
    <property type="molecule type" value="Genomic_DNA"/>
</dbReference>
<proteinExistence type="predicted"/>
<feature type="transmembrane region" description="Helical" evidence="1">
    <location>
        <begin position="576"/>
        <end position="597"/>
    </location>
</feature>
<organism evidence="2 3">
    <name type="scientific">Cupriavidus metallidurans (strain ATCC 43123 / DSM 2839 / NBRC 102507 / CH34)</name>
    <name type="common">Ralstonia metallidurans</name>
    <dbReference type="NCBI Taxonomy" id="266264"/>
    <lineage>
        <taxon>Bacteria</taxon>
        <taxon>Pseudomonadati</taxon>
        <taxon>Pseudomonadota</taxon>
        <taxon>Betaproteobacteria</taxon>
        <taxon>Burkholderiales</taxon>
        <taxon>Burkholderiaceae</taxon>
        <taxon>Cupriavidus</taxon>
    </lineage>
</organism>
<gene>
    <name evidence="2" type="ordered locus">Rmet_1674</name>
</gene>
<sequence length="1093" mass="117121">MLWILGLIGLIVGASVWGGEGAVVGAAVGAALGWVLRENAQQDALPVRKGEGPSLAQRVSALEREVAELKRALGAAGAGYANGAVDSETSDYSETVRSEVPERPPVIPVPASHSAVAATAVSAVPIPVAAAPGSAPAPMSRTQVVSHQDVPEIVPVSAASPRPASSSDMPFVVASDIDFAKHLFREALDWLLGGNSVARVGILILFFGVAFLLKYAADNSILPVEFRLAGVCLGAVGLLALGWRLRTRRPGYALAVQGAGVGVLYLTVFAAARLYDLLPAGAAFALMVLVCGLAAGLAILQNASVLAVTGSAGGFLAPVLISTGGGSHVMLFSYYALLNTGIFVIAWFRAWRVLNLLGFVFTFGIATLWGVLSYKPALLSTTEPFLILFFLLYTGIALLYALRRSVQLTGYVDGTLIFGTPLAMAGLQAALMRGTPFGMAWSAVAMAAFYFALAAGLLRHRQRLGLLFDALLALGVIFATLAIPLGFDGRTTCAVWALEGAGVVWIAMRQQRRLPLWCGLLLQFAAGFAFLAGALGDTEPGAWPVFNARYIGTMLLALAGFFSAWCLLAREQVRTWVPFVQEWGLMVALWGVWWWLGGGVFEIWHWHVEQGWSVQDLLRGWLLFAVLSAWLAHLGSRAADWPLAGFPALGLTPVQALLCIASCAVWTGPPLGGSGLLTWPLAFVASWWLLKRQEAAHADTWLAPLHTLLFLTLCVLLSDEGYWRLRAFVPEGAWSWAAWTFGHGCLLAVLAGAGLRLHWPVRRFARAYLLWAALPLAALLWIWSLASLVSDGAADPLPFVPFLNPLDVGQMLVIVALVLWRRRVLALELASQPRGLEYAALGTVFLWLNAVLLRTLHHHFGVRYAVPEILESLNLQLVFLAGWGAIVLAALWRVREPAVVRVAAFASAPLVLVMLLWSLYANLTQPGTLLGRIPLLNPLDLIMLLTFGAAVLWWLRAPVAGLPVDLHTRAAGALGAGIVLIWLNAVLLRTLHHWQGVPYTLHDLAGSTLVQASLSVFWTVLALLAMLVATRRAVRSLWLVGGGLLAVTVMKMFLVDLSFLSGVARIVSFIAVGGLLLLIGYLSPMPPAAKEGV</sequence>
<dbReference type="HOGENOM" id="CLU_006561_0_0_4"/>
<dbReference type="STRING" id="266264.Rmet_1674"/>
<feature type="transmembrane region" description="Helical" evidence="1">
    <location>
        <begin position="190"/>
        <end position="213"/>
    </location>
</feature>
<feature type="transmembrane region" description="Helical" evidence="1">
    <location>
        <begin position="489"/>
        <end position="507"/>
    </location>
</feature>
<feature type="transmembrane region" description="Helical" evidence="1">
    <location>
        <begin position="1008"/>
        <end position="1029"/>
    </location>
</feature>
<evidence type="ECO:0000313" key="3">
    <source>
        <dbReference type="Proteomes" id="UP000002429"/>
    </source>
</evidence>
<dbReference type="KEGG" id="rme:Rmet_1674"/>
<protein>
    <submittedName>
        <fullName evidence="2">Membrane protein</fullName>
    </submittedName>
</protein>
<feature type="transmembrane region" description="Helical" evidence="1">
    <location>
        <begin position="733"/>
        <end position="755"/>
    </location>
</feature>
<feature type="transmembrane region" description="Helical" evidence="1">
    <location>
        <begin position="514"/>
        <end position="536"/>
    </location>
</feature>
<feature type="transmembrane region" description="Helical" evidence="1">
    <location>
        <begin position="1036"/>
        <end position="1054"/>
    </location>
</feature>
<keyword evidence="1" id="KW-1133">Transmembrane helix</keyword>
<dbReference type="InterPro" id="IPR019286">
    <property type="entry name" value="DUF2339_TM"/>
</dbReference>
<feature type="transmembrane region" description="Helical" evidence="1">
    <location>
        <begin position="835"/>
        <end position="853"/>
    </location>
</feature>
<keyword evidence="1" id="KW-0812">Transmembrane</keyword>
<feature type="transmembrane region" description="Helical" evidence="1">
    <location>
        <begin position="384"/>
        <end position="402"/>
    </location>
</feature>
<feature type="transmembrane region" description="Helical" evidence="1">
    <location>
        <begin position="873"/>
        <end position="892"/>
    </location>
</feature>
<accession>Q1LMS1</accession>
<feature type="transmembrane region" description="Helical" evidence="1">
    <location>
        <begin position="971"/>
        <end position="988"/>
    </location>
</feature>
<evidence type="ECO:0000313" key="2">
    <source>
        <dbReference type="EMBL" id="ABF08555.1"/>
    </source>
</evidence>
<name>Q1LMS1_CUPMC</name>
<feature type="transmembrane region" description="Helical" evidence="1">
    <location>
        <begin position="1060"/>
        <end position="1082"/>
    </location>
</feature>
<dbReference type="eggNOG" id="COG5373">
    <property type="taxonomic scope" value="Bacteria"/>
</dbReference>
<feature type="transmembrane region" description="Helical" evidence="1">
    <location>
        <begin position="465"/>
        <end position="483"/>
    </location>
</feature>
<feature type="transmembrane region" description="Helical" evidence="1">
    <location>
        <begin position="548"/>
        <end position="569"/>
    </location>
</feature>
<dbReference type="PANTHER" id="PTHR38434">
    <property type="entry name" value="BLL2549 PROTEIN"/>
    <property type="match status" value="1"/>
</dbReference>
<evidence type="ECO:0000256" key="1">
    <source>
        <dbReference type="SAM" id="Phobius"/>
    </source>
</evidence>
<feature type="transmembrane region" description="Helical" evidence="1">
    <location>
        <begin position="329"/>
        <end position="348"/>
    </location>
</feature>
<feature type="transmembrane region" description="Helical" evidence="1">
    <location>
        <begin position="673"/>
        <end position="690"/>
    </location>
</feature>
<feature type="transmembrane region" description="Helical" evidence="1">
    <location>
        <begin position="802"/>
        <end position="820"/>
    </location>
</feature>
<dbReference type="Pfam" id="PF10101">
    <property type="entry name" value="DUF2339"/>
    <property type="match status" value="2"/>
</dbReference>
<feature type="transmembrane region" description="Helical" evidence="1">
    <location>
        <begin position="617"/>
        <end position="634"/>
    </location>
</feature>
<feature type="transmembrane region" description="Helical" evidence="1">
    <location>
        <begin position="251"/>
        <end position="272"/>
    </location>
</feature>
<feature type="transmembrane region" description="Helical" evidence="1">
    <location>
        <begin position="702"/>
        <end position="718"/>
    </location>
</feature>
<feature type="transmembrane region" description="Helical" evidence="1">
    <location>
        <begin position="414"/>
        <end position="432"/>
    </location>
</feature>